<feature type="transmembrane region" description="Helical" evidence="7">
    <location>
        <begin position="306"/>
        <end position="324"/>
    </location>
</feature>
<evidence type="ECO:0000256" key="4">
    <source>
        <dbReference type="ARBA" id="ARBA00022989"/>
    </source>
</evidence>
<dbReference type="Proteomes" id="UP000001997">
    <property type="component" value="Unassembled WGS sequence"/>
</dbReference>
<dbReference type="EMBL" id="CH408155">
    <property type="protein sequence ID" value="EDK36331.2"/>
    <property type="molecule type" value="Genomic_DNA"/>
</dbReference>
<keyword evidence="3 7" id="KW-0812">Transmembrane</keyword>
<feature type="transmembrane region" description="Helical" evidence="7">
    <location>
        <begin position="285"/>
        <end position="301"/>
    </location>
</feature>
<dbReference type="HOGENOM" id="CLU_011340_5_0_1"/>
<dbReference type="GO" id="GO:0016020">
    <property type="term" value="C:membrane"/>
    <property type="evidence" value="ECO:0007669"/>
    <property type="project" value="UniProtKB-SubCell"/>
</dbReference>
<dbReference type="RefSeq" id="XP_001487052.2">
    <property type="nucleotide sequence ID" value="XM_001487002.1"/>
</dbReference>
<protein>
    <recommendedName>
        <fullName evidence="10">Lysophospholipid acyltransferase</fullName>
    </recommendedName>
</protein>
<dbReference type="PANTHER" id="PTHR13906:SF4">
    <property type="entry name" value="LYSOPHOSPHOLIPID ACYLTRANSFERASE 6"/>
    <property type="match status" value="1"/>
</dbReference>
<proteinExistence type="predicted"/>
<evidence type="ECO:0000256" key="1">
    <source>
        <dbReference type="ARBA" id="ARBA00004141"/>
    </source>
</evidence>
<keyword evidence="5 7" id="KW-0472">Membrane</keyword>
<dbReference type="OrthoDB" id="286734at2759"/>
<dbReference type="GO" id="GO:0047184">
    <property type="term" value="F:1-acylglycerophosphocholine O-acyltransferase activity"/>
    <property type="evidence" value="ECO:0007669"/>
    <property type="project" value="EnsemblFungi"/>
</dbReference>
<dbReference type="GO" id="GO:0071618">
    <property type="term" value="F:lysophosphatidylethanolamine acyltransferase activity"/>
    <property type="evidence" value="ECO:0007669"/>
    <property type="project" value="EnsemblFungi"/>
</dbReference>
<organism evidence="8 9">
    <name type="scientific">Meyerozyma guilliermondii (strain ATCC 6260 / CBS 566 / DSM 6381 / JCM 1539 / NBRC 10279 / NRRL Y-324)</name>
    <name type="common">Yeast</name>
    <name type="synonym">Candida guilliermondii</name>
    <dbReference type="NCBI Taxonomy" id="294746"/>
    <lineage>
        <taxon>Eukaryota</taxon>
        <taxon>Fungi</taxon>
        <taxon>Dikarya</taxon>
        <taxon>Ascomycota</taxon>
        <taxon>Saccharomycotina</taxon>
        <taxon>Pichiomycetes</taxon>
        <taxon>Debaryomycetaceae</taxon>
        <taxon>Meyerozyma</taxon>
    </lineage>
</organism>
<feature type="transmembrane region" description="Helical" evidence="7">
    <location>
        <begin position="115"/>
        <end position="133"/>
    </location>
</feature>
<keyword evidence="4 7" id="KW-1133">Transmembrane helix</keyword>
<evidence type="ECO:0000256" key="6">
    <source>
        <dbReference type="ARBA" id="ARBA00023315"/>
    </source>
</evidence>
<sequence>MAPHSSARLQLNRGEINLFLTDRNMGLQLLLHLASEKVGIEEANFKVLLCSLLSFPFSVIFKRLPDDQYTLKNVYIIGVSCFYIFGILELYSGLRTLLISSMGCYFITRYLRTSSMPWVNFVFLMGHLAYNHLQAQFFATYDPTKIDILGAQMVLVMKLSAFGWNVYDGKAPKSTLSEFGRLQAVRQHPDLLSYLGFVFFYASLLTGPSFHYNDYDRFIKSILFDDVPESKRPGRRVKRRIPRSGIPALFKASQGFMWAYLFIISPKFVTVEYLLSGDLVKEHGFVYRSVYLWILGFSYRLKYYTIWSIAEAACILCGIGYNGYDSATDSFKWNRVQNIDPVAFETGQNVHVCLESWNMNTNKWLKNYVYARVARPGKKPGFKSTVFTFVTSAFWHGTRPGYYLTFIMGAFSQTVGKIYRRNFRPMFVESDGKTPRGAKWLYDVVCFFVTQLTFGFICQPFMILDLKNSLYCWSTVYFFVPIGMAVTLFVFKGPYAKSVTAWCQQYHSKPKDVKPKHKLTKEESERVSTAVGALLEKNETDLAEAPSLGLPSIEVLQDVDRHEIDEELKELGQAWKSFRSRRGSVTEDDFEGLRDAYNNFTSEINEIFSSKREEKKGSGSESKKSV</sequence>
<dbReference type="PANTHER" id="PTHR13906">
    <property type="entry name" value="PORCUPINE"/>
    <property type="match status" value="1"/>
</dbReference>
<dbReference type="FunCoup" id="A5DAX4">
    <property type="interactions" value="509"/>
</dbReference>
<dbReference type="STRING" id="294746.A5DAX4"/>
<gene>
    <name evidence="8" type="ORF">PGUG_00429</name>
</gene>
<dbReference type="AlphaFoldDB" id="A5DAX4"/>
<reference evidence="8 9" key="1">
    <citation type="journal article" date="2009" name="Nature">
        <title>Evolution of pathogenicity and sexual reproduction in eight Candida genomes.</title>
        <authorList>
            <person name="Butler G."/>
            <person name="Rasmussen M.D."/>
            <person name="Lin M.F."/>
            <person name="Santos M.A."/>
            <person name="Sakthikumar S."/>
            <person name="Munro C.A."/>
            <person name="Rheinbay E."/>
            <person name="Grabherr M."/>
            <person name="Forche A."/>
            <person name="Reedy J.L."/>
            <person name="Agrafioti I."/>
            <person name="Arnaud M.B."/>
            <person name="Bates S."/>
            <person name="Brown A.J."/>
            <person name="Brunke S."/>
            <person name="Costanzo M.C."/>
            <person name="Fitzpatrick D.A."/>
            <person name="de Groot P.W."/>
            <person name="Harris D."/>
            <person name="Hoyer L.L."/>
            <person name="Hube B."/>
            <person name="Klis F.M."/>
            <person name="Kodira C."/>
            <person name="Lennard N."/>
            <person name="Logue M.E."/>
            <person name="Martin R."/>
            <person name="Neiman A.M."/>
            <person name="Nikolaou E."/>
            <person name="Quail M.A."/>
            <person name="Quinn J."/>
            <person name="Santos M.C."/>
            <person name="Schmitzberger F.F."/>
            <person name="Sherlock G."/>
            <person name="Shah P."/>
            <person name="Silverstein K.A."/>
            <person name="Skrzypek M.S."/>
            <person name="Soll D."/>
            <person name="Staggs R."/>
            <person name="Stansfield I."/>
            <person name="Stumpf M.P."/>
            <person name="Sudbery P.E."/>
            <person name="Srikantha T."/>
            <person name="Zeng Q."/>
            <person name="Berman J."/>
            <person name="Berriman M."/>
            <person name="Heitman J."/>
            <person name="Gow N.A."/>
            <person name="Lorenz M.C."/>
            <person name="Birren B.W."/>
            <person name="Kellis M."/>
            <person name="Cuomo C.A."/>
        </authorList>
    </citation>
    <scope>NUCLEOTIDE SEQUENCE [LARGE SCALE GENOMIC DNA]</scope>
    <source>
        <strain evidence="9">ATCC 6260 / CBS 566 / DSM 6381 / JCM 1539 / NBRC 10279 / NRRL Y-324</strain>
    </source>
</reference>
<dbReference type="GO" id="GO:0030258">
    <property type="term" value="P:lipid modification"/>
    <property type="evidence" value="ECO:0007669"/>
    <property type="project" value="TreeGrafter"/>
</dbReference>
<keyword evidence="9" id="KW-1185">Reference proteome</keyword>
<dbReference type="GO" id="GO:0036151">
    <property type="term" value="P:phosphatidylcholine acyl-chain remodeling"/>
    <property type="evidence" value="ECO:0007669"/>
    <property type="project" value="EnsemblFungi"/>
</dbReference>
<dbReference type="eggNOG" id="KOG2704">
    <property type="taxonomic scope" value="Eukaryota"/>
</dbReference>
<keyword evidence="6" id="KW-0012">Acyltransferase</keyword>
<dbReference type="GeneID" id="5128565"/>
<evidence type="ECO:0000256" key="2">
    <source>
        <dbReference type="ARBA" id="ARBA00022679"/>
    </source>
</evidence>
<dbReference type="KEGG" id="pgu:PGUG_00429"/>
<feature type="transmembrane region" description="Helical" evidence="7">
    <location>
        <begin position="73"/>
        <end position="94"/>
    </location>
</feature>
<dbReference type="InterPro" id="IPR049941">
    <property type="entry name" value="LPLAT_7/PORCN-like"/>
</dbReference>
<dbReference type="GO" id="GO:0044233">
    <property type="term" value="C:mitochondria-associated endoplasmic reticulum membrane contact site"/>
    <property type="evidence" value="ECO:0007669"/>
    <property type="project" value="EnsemblFungi"/>
</dbReference>
<evidence type="ECO:0000256" key="7">
    <source>
        <dbReference type="SAM" id="Phobius"/>
    </source>
</evidence>
<dbReference type="GO" id="GO:0003841">
    <property type="term" value="F:1-acylglycerol-3-phosphate O-acyltransferase activity"/>
    <property type="evidence" value="ECO:0007669"/>
    <property type="project" value="EnsemblFungi"/>
</dbReference>
<dbReference type="Pfam" id="PF03062">
    <property type="entry name" value="MBOAT"/>
    <property type="match status" value="1"/>
</dbReference>
<dbReference type="GO" id="GO:0006646">
    <property type="term" value="P:phosphatidylethanolamine biosynthetic process"/>
    <property type="evidence" value="ECO:0007669"/>
    <property type="project" value="EnsemblFungi"/>
</dbReference>
<feature type="transmembrane region" description="Helical" evidence="7">
    <location>
        <begin position="191"/>
        <end position="210"/>
    </location>
</feature>
<feature type="transmembrane region" description="Helical" evidence="7">
    <location>
        <begin position="470"/>
        <end position="491"/>
    </location>
</feature>
<dbReference type="InParanoid" id="A5DAX4"/>
<dbReference type="OMA" id="WHGTRPG"/>
<name>A5DAX4_PICGU</name>
<comment type="subcellular location">
    <subcellularLocation>
        <location evidence="1">Membrane</location>
        <topology evidence="1">Multi-pass membrane protein</topology>
    </subcellularLocation>
</comment>
<feature type="transmembrane region" description="Helical" evidence="7">
    <location>
        <begin position="43"/>
        <end position="61"/>
    </location>
</feature>
<dbReference type="VEuPathDB" id="FungiDB:PGUG_00429"/>
<evidence type="ECO:0008006" key="10">
    <source>
        <dbReference type="Google" id="ProtNLM"/>
    </source>
</evidence>
<feature type="transmembrane region" description="Helical" evidence="7">
    <location>
        <begin position="440"/>
        <end position="464"/>
    </location>
</feature>
<evidence type="ECO:0000313" key="9">
    <source>
        <dbReference type="Proteomes" id="UP000001997"/>
    </source>
</evidence>
<keyword evidence="2" id="KW-0808">Transferase</keyword>
<dbReference type="InterPro" id="IPR004299">
    <property type="entry name" value="MBOAT_fam"/>
</dbReference>
<dbReference type="GO" id="GO:0090640">
    <property type="term" value="P:phosphatidylcholine biosynthesis from sn-glycero-3-phosphocholine"/>
    <property type="evidence" value="ECO:0007669"/>
    <property type="project" value="EnsemblFungi"/>
</dbReference>
<evidence type="ECO:0000313" key="8">
    <source>
        <dbReference type="EMBL" id="EDK36331.2"/>
    </source>
</evidence>
<dbReference type="GO" id="GO:0005783">
    <property type="term" value="C:endoplasmic reticulum"/>
    <property type="evidence" value="ECO:0007669"/>
    <property type="project" value="EnsemblFungi"/>
</dbReference>
<accession>A5DAX4</accession>
<evidence type="ECO:0000256" key="5">
    <source>
        <dbReference type="ARBA" id="ARBA00023136"/>
    </source>
</evidence>
<evidence type="ECO:0000256" key="3">
    <source>
        <dbReference type="ARBA" id="ARBA00022692"/>
    </source>
</evidence>